<feature type="binding site" evidence="13">
    <location>
        <position position="429"/>
    </location>
    <ligand>
        <name>NADP(+)</name>
        <dbReference type="ChEBI" id="CHEBI:58349"/>
    </ligand>
</feature>
<evidence type="ECO:0000256" key="12">
    <source>
        <dbReference type="PIRSR" id="PIRSR000362-1"/>
    </source>
</evidence>
<evidence type="ECO:0000256" key="11">
    <source>
        <dbReference type="PIRNR" id="PIRNR000362"/>
    </source>
</evidence>
<feature type="binding site" evidence="13">
    <location>
        <position position="276"/>
    </location>
    <ligand>
        <name>NADP(+)</name>
        <dbReference type="ChEBI" id="CHEBI:58349"/>
    </ligand>
</feature>
<sequence length="516" mass="55543">MMLTNLTQRCCTVIRARKQCSHNRLIASQNVLQKLVLNIRSAAALLPRAQLSTVVHSTSDSSKSSSTGSSSGATKVCIIGSGPAGFYTAIKLLKNDSSVYVDIYEKLAVPYGLVRYGVAPDHPEVKNCISAFSAAANKERCNFYGNISVGSDITVPELRQHYHAVVLASGAWGDRKLGIPGEADHVVSARRLVGWYNGLPQDSGLQPPLYDAQHAVIIGQGNVALDVARILLTPVDKLRKLDIPEHVLEQLSRSRVTRVTLVGRRAPQHAAFTIKELREMTKLEGVALTINREDCHQLTKLIPNAGRARRRLLELLLSIGEQPVKAVTGRHCVMKFLRSPTAVTGTKDGRATSITLALNRLEDDRAVATNDTEVLPCDLVLRSIGYVGTRFDSSLPYTEHNGTISNTNGRVTGMEGVYATGWAGSGPIGVIASTMTDSFTCAQTLLADLAASTQEPKQGSDAVLQLLRDRGVHVVSQAAASRIMQVEEERGAAAGKLREKITSHDAMLNVAAATDA</sequence>
<dbReference type="InterPro" id="IPR055275">
    <property type="entry name" value="Ferredox_Rdtase"/>
</dbReference>
<feature type="binding site" evidence="13">
    <location>
        <begin position="220"/>
        <end position="223"/>
    </location>
    <ligand>
        <name>NADP(+)</name>
        <dbReference type="ChEBI" id="CHEBI:58349"/>
    </ligand>
</feature>
<feature type="binding site" evidence="12">
    <location>
        <position position="422"/>
    </location>
    <ligand>
        <name>FAD</name>
        <dbReference type="ChEBI" id="CHEBI:57692"/>
    </ligand>
</feature>
<dbReference type="InterPro" id="IPR023753">
    <property type="entry name" value="FAD/NAD-binding_dom"/>
</dbReference>
<keyword evidence="9 11" id="KW-0560">Oxidoreductase</keyword>
<evidence type="ECO:0000256" key="2">
    <source>
        <dbReference type="ARBA" id="ARBA00004731"/>
    </source>
</evidence>
<comment type="pathway">
    <text evidence="2">Steroid metabolism; cholesterol metabolism.</text>
</comment>
<comment type="catalytic activity">
    <reaction evidence="10 11">
        <text>2 reduced [adrenodoxin] + NADP(+) + H(+) = 2 oxidized [adrenodoxin] + NADPH</text>
        <dbReference type="Rhea" id="RHEA:42312"/>
        <dbReference type="Rhea" id="RHEA-COMP:9998"/>
        <dbReference type="Rhea" id="RHEA-COMP:9999"/>
        <dbReference type="ChEBI" id="CHEBI:15378"/>
        <dbReference type="ChEBI" id="CHEBI:33737"/>
        <dbReference type="ChEBI" id="CHEBI:33738"/>
        <dbReference type="ChEBI" id="CHEBI:57783"/>
        <dbReference type="ChEBI" id="CHEBI:58349"/>
        <dbReference type="EC" id="1.18.1.6"/>
    </reaction>
</comment>
<feature type="binding site" evidence="12">
    <location>
        <position position="113"/>
    </location>
    <ligand>
        <name>FAD</name>
        <dbReference type="ChEBI" id="CHEBI:57692"/>
    </ligand>
</feature>
<evidence type="ECO:0000256" key="13">
    <source>
        <dbReference type="PIRSR" id="PIRSR000362-2"/>
    </source>
</evidence>
<dbReference type="GO" id="GO:0008203">
    <property type="term" value="P:cholesterol metabolic process"/>
    <property type="evidence" value="ECO:0007669"/>
    <property type="project" value="UniProtKB-UniPathway"/>
</dbReference>
<evidence type="ECO:0000256" key="1">
    <source>
        <dbReference type="ARBA" id="ARBA00001974"/>
    </source>
</evidence>
<keyword evidence="7 11" id="KW-0274">FAD</keyword>
<dbReference type="PIRSF" id="PIRSF000362">
    <property type="entry name" value="FNR"/>
    <property type="match status" value="1"/>
</dbReference>
<comment type="subcellular location">
    <subcellularLocation>
        <location evidence="11">Mitochondrion</location>
    </subcellularLocation>
</comment>
<dbReference type="SUPFAM" id="SSF51971">
    <property type="entry name" value="Nucleotide-binding domain"/>
    <property type="match status" value="1"/>
</dbReference>
<dbReference type="GO" id="GO:0005739">
    <property type="term" value="C:mitochondrion"/>
    <property type="evidence" value="ECO:0007669"/>
    <property type="project" value="UniProtKB-SubCell"/>
</dbReference>
<dbReference type="Gene3D" id="3.50.50.60">
    <property type="entry name" value="FAD/NAD(P)-binding domain"/>
    <property type="match status" value="1"/>
</dbReference>
<evidence type="ECO:0000256" key="4">
    <source>
        <dbReference type="ARBA" id="ARBA00013219"/>
    </source>
</evidence>
<dbReference type="AlphaFoldDB" id="A0A2P2HWP4"/>
<reference evidence="15" key="1">
    <citation type="journal article" date="2018" name="Biosci. Biotechnol. Biochem.">
        <title>Polysaccharide hydrolase of the hadal zone amphipods Hirondellea gigas.</title>
        <authorList>
            <person name="Kobayashi H."/>
            <person name="Nagahama T."/>
            <person name="Arai W."/>
            <person name="Sasagawa Y."/>
            <person name="Umeda M."/>
            <person name="Hayashi T."/>
            <person name="Nikaido I."/>
            <person name="Watanabe H."/>
            <person name="Oguri K."/>
            <person name="Kitazato H."/>
            <person name="Fujioka K."/>
            <person name="Kido Y."/>
            <person name="Takami H."/>
        </authorList>
    </citation>
    <scope>NUCLEOTIDE SEQUENCE</scope>
    <source>
        <tissue evidence="15">Whole body</tissue>
    </source>
</reference>
<evidence type="ECO:0000256" key="9">
    <source>
        <dbReference type="ARBA" id="ARBA00023002"/>
    </source>
</evidence>
<organism evidence="15">
    <name type="scientific">Hirondellea gigas</name>
    <dbReference type="NCBI Taxonomy" id="1518452"/>
    <lineage>
        <taxon>Eukaryota</taxon>
        <taxon>Metazoa</taxon>
        <taxon>Ecdysozoa</taxon>
        <taxon>Arthropoda</taxon>
        <taxon>Crustacea</taxon>
        <taxon>Multicrustacea</taxon>
        <taxon>Malacostraca</taxon>
        <taxon>Eumalacostraca</taxon>
        <taxon>Peracarida</taxon>
        <taxon>Amphipoda</taxon>
        <taxon>Amphilochidea</taxon>
        <taxon>Lysianassida</taxon>
        <taxon>Lysianassidira</taxon>
        <taxon>Lysianassoidea</taxon>
        <taxon>Lysianassidae</taxon>
        <taxon>Hirondellea</taxon>
    </lineage>
</organism>
<feature type="binding site" evidence="13">
    <location>
        <begin position="264"/>
        <end position="265"/>
    </location>
    <ligand>
        <name>NADP(+)</name>
        <dbReference type="ChEBI" id="CHEBI:58349"/>
    </ligand>
</feature>
<evidence type="ECO:0000256" key="3">
    <source>
        <dbReference type="ARBA" id="ARBA00008312"/>
    </source>
</evidence>
<dbReference type="PANTHER" id="PTHR48467">
    <property type="entry name" value="GLUTAMATE SYNTHASE 1 [NADH], CHLOROPLASTIC-LIKE"/>
    <property type="match status" value="1"/>
</dbReference>
<keyword evidence="11" id="KW-0496">Mitochondrion</keyword>
<comment type="similarity">
    <text evidence="3 11">Belongs to the ferredoxin--NADP reductase type 1 family.</text>
</comment>
<evidence type="ECO:0000256" key="6">
    <source>
        <dbReference type="ARBA" id="ARBA00022630"/>
    </source>
</evidence>
<evidence type="ECO:0000256" key="8">
    <source>
        <dbReference type="ARBA" id="ARBA00022857"/>
    </source>
</evidence>
<dbReference type="EMBL" id="IACF01000440">
    <property type="protein sequence ID" value="LAB66215.1"/>
    <property type="molecule type" value="mRNA"/>
</dbReference>
<evidence type="ECO:0000313" key="15">
    <source>
        <dbReference type="EMBL" id="LAB66215.1"/>
    </source>
</evidence>
<dbReference type="PRINTS" id="PR00419">
    <property type="entry name" value="ADXRDTASE"/>
</dbReference>
<dbReference type="UniPathway" id="UPA00296"/>
<dbReference type="InterPro" id="IPR036188">
    <property type="entry name" value="FAD/NAD-bd_sf"/>
</dbReference>
<proteinExistence type="evidence at transcript level"/>
<evidence type="ECO:0000259" key="14">
    <source>
        <dbReference type="Pfam" id="PF07992"/>
    </source>
</evidence>
<evidence type="ECO:0000256" key="7">
    <source>
        <dbReference type="ARBA" id="ARBA00022827"/>
    </source>
</evidence>
<dbReference type="Gene3D" id="3.40.50.720">
    <property type="entry name" value="NAD(P)-binding Rossmann-like Domain"/>
    <property type="match status" value="1"/>
</dbReference>
<feature type="binding site" evidence="12">
    <location>
        <position position="149"/>
    </location>
    <ligand>
        <name>FAD</name>
        <dbReference type="ChEBI" id="CHEBI:57692"/>
    </ligand>
</feature>
<dbReference type="GO" id="GO:0016491">
    <property type="term" value="F:oxidoreductase activity"/>
    <property type="evidence" value="ECO:0007669"/>
    <property type="project" value="UniProtKB-KW"/>
</dbReference>
<dbReference type="InterPro" id="IPR021163">
    <property type="entry name" value="Ferredox_Rdtase_adrenod"/>
</dbReference>
<evidence type="ECO:0000256" key="5">
    <source>
        <dbReference type="ARBA" id="ARBA00016287"/>
    </source>
</evidence>
<keyword evidence="6 11" id="KW-0285">Flavoprotein</keyword>
<feature type="binding site" evidence="12">
    <location>
        <position position="105"/>
    </location>
    <ligand>
        <name>FAD</name>
        <dbReference type="ChEBI" id="CHEBI:57692"/>
    </ligand>
</feature>
<accession>A0A2P2HWP4</accession>
<dbReference type="PANTHER" id="PTHR48467:SF1">
    <property type="entry name" value="GLUTAMATE SYNTHASE 1 [NADH], CHLOROPLASTIC-LIKE"/>
    <property type="match status" value="1"/>
</dbReference>
<feature type="binding site" evidence="12">
    <location>
        <begin position="429"/>
        <end position="431"/>
    </location>
    <ligand>
        <name>FAD</name>
        <dbReference type="ChEBI" id="CHEBI:57692"/>
    </ligand>
</feature>
<keyword evidence="8 11" id="KW-0521">NADP</keyword>
<comment type="cofactor">
    <cofactor evidence="1 11 12">
        <name>FAD</name>
        <dbReference type="ChEBI" id="CHEBI:57692"/>
    </cofactor>
</comment>
<dbReference type="EC" id="1.18.1.6" evidence="4 11"/>
<feature type="domain" description="FAD/NAD(P)-binding" evidence="14">
    <location>
        <begin position="75"/>
        <end position="258"/>
    </location>
</feature>
<evidence type="ECO:0000256" key="10">
    <source>
        <dbReference type="ARBA" id="ARBA00048933"/>
    </source>
</evidence>
<dbReference type="Pfam" id="PF07992">
    <property type="entry name" value="Pyr_redox_2"/>
    <property type="match status" value="1"/>
</dbReference>
<name>A0A2P2HWP4_9CRUS</name>
<feature type="binding site" evidence="12">
    <location>
        <position position="84"/>
    </location>
    <ligand>
        <name>FAD</name>
        <dbReference type="ChEBI" id="CHEBI:57692"/>
    </ligand>
</feature>
<protein>
    <recommendedName>
        <fullName evidence="5 11">NADPH:adrenodoxin oxidoreductase, mitochondrial</fullName>
        <ecNumber evidence="4 11">1.18.1.6</ecNumber>
    </recommendedName>
</protein>